<organism evidence="1 2">
    <name type="scientific">Aristaeella lactis</name>
    <dbReference type="NCBI Taxonomy" id="3046383"/>
    <lineage>
        <taxon>Bacteria</taxon>
        <taxon>Bacillati</taxon>
        <taxon>Bacillota</taxon>
        <taxon>Clostridia</taxon>
        <taxon>Eubacteriales</taxon>
        <taxon>Aristaeellaceae</taxon>
        <taxon>Aristaeella</taxon>
    </lineage>
</organism>
<protein>
    <submittedName>
        <fullName evidence="1">Alginate O-acetyltransferase complex protein AlgI</fullName>
    </submittedName>
</protein>
<name>A0AC61PK21_9FIRM</name>
<sequence length="465" mass="52967">MVFSSLTYLLLFMPCVLLGYRLMPQKARMPFLLAASLLFYGWGSPRWLLLLAWCVLVSWGGTLLMTRGGKNRRVFLILIIILDLLPLFWFKYAGFFRDTIRDLTGWDGFAAADSLLEQCFGRSPGIKTPVLPAGISFFTFQAISYVIDVWRKDSRPQRSPVIFGVYLSLFPQLVAGPIVRYIDLEKQLIEHPRPTWAQMRHGIRRFSVGLAKKVLLADALGRFWGQMNADLSQAGALGAWMGLLAFSFQIYFDFSGYSDMAIGLGEALGFVFPENFSRPYRAESLTGFWRRWHISLTTWFTEYVYIPLGGNRCSPWRRDLNVFFVWALTGLWHGAGWHFVLWGLYFAVLLILEKHLLHDRPFTNKGAPWVRRFITFVIVMIGWGLFSGFGAPLFSALFGFAGFASSRAALTCLAFVPLLLLCAVISFSPVLPRIQEWRFTAPILFLLCLAALVSQGYAPFVYFQF</sequence>
<comment type="caution">
    <text evidence="1">The sequence shown here is derived from an EMBL/GenBank/DDBJ whole genome shotgun (WGS) entry which is preliminary data.</text>
</comment>
<reference evidence="1" key="1">
    <citation type="submission" date="2017-04" db="EMBL/GenBank/DDBJ databases">
        <authorList>
            <person name="Varghese N."/>
            <person name="Submissions S."/>
        </authorList>
    </citation>
    <scope>NUCLEOTIDE SEQUENCE</scope>
    <source>
        <strain evidence="1">WTE2008</strain>
    </source>
</reference>
<evidence type="ECO:0000313" key="2">
    <source>
        <dbReference type="Proteomes" id="UP000192328"/>
    </source>
</evidence>
<gene>
    <name evidence="1" type="ORF">SAMN06297397_1049</name>
</gene>
<proteinExistence type="predicted"/>
<accession>A0AC61PK21</accession>
<evidence type="ECO:0000313" key="1">
    <source>
        <dbReference type="EMBL" id="SMC49242.1"/>
    </source>
</evidence>
<keyword evidence="2" id="KW-1185">Reference proteome</keyword>
<dbReference type="Proteomes" id="UP000192328">
    <property type="component" value="Unassembled WGS sequence"/>
</dbReference>
<dbReference type="EMBL" id="FWXZ01000002">
    <property type="protein sequence ID" value="SMC49242.1"/>
    <property type="molecule type" value="Genomic_DNA"/>
</dbReference>